<evidence type="ECO:0000256" key="15">
    <source>
        <dbReference type="SAM" id="MobiDB-lite"/>
    </source>
</evidence>
<evidence type="ECO:0000256" key="13">
    <source>
        <dbReference type="ARBA" id="ARBA00048568"/>
    </source>
</evidence>
<dbReference type="InterPro" id="IPR026489">
    <property type="entry name" value="CXC_dom"/>
</dbReference>
<accession>A0AAD1W4M4</accession>
<reference evidence="18" key="1">
    <citation type="submission" date="2022-03" db="EMBL/GenBank/DDBJ databases">
        <authorList>
            <person name="Alioto T."/>
            <person name="Alioto T."/>
            <person name="Gomez Garrido J."/>
        </authorList>
    </citation>
    <scope>NUCLEOTIDE SEQUENCE</scope>
</reference>
<feature type="compositionally biased region" description="Basic and acidic residues" evidence="15">
    <location>
        <begin position="369"/>
        <end position="380"/>
    </location>
</feature>
<evidence type="ECO:0000256" key="14">
    <source>
        <dbReference type="ARBA" id="ARBA00066293"/>
    </source>
</evidence>
<proteinExistence type="predicted"/>
<dbReference type="FunFam" id="2.170.270.10:FF:000001">
    <property type="entry name" value="Putative histone-lysine N-methyltransferase EZH2"/>
    <property type="match status" value="1"/>
</dbReference>
<dbReference type="Pfam" id="PF18264">
    <property type="entry name" value="preSET_CXC"/>
    <property type="match status" value="1"/>
</dbReference>
<name>A0AAD1W4M4_PELCU</name>
<keyword evidence="7" id="KW-0156">Chromatin regulator</keyword>
<dbReference type="PROSITE" id="PS50280">
    <property type="entry name" value="SET"/>
    <property type="match status" value="1"/>
</dbReference>
<feature type="compositionally biased region" description="Acidic residues" evidence="15">
    <location>
        <begin position="174"/>
        <end position="185"/>
    </location>
</feature>
<dbReference type="SMART" id="SM00717">
    <property type="entry name" value="SANT"/>
    <property type="match status" value="2"/>
</dbReference>
<evidence type="ECO:0000313" key="19">
    <source>
        <dbReference type="Proteomes" id="UP001295444"/>
    </source>
</evidence>
<dbReference type="InterPro" id="IPR045318">
    <property type="entry name" value="EZH1/2-like"/>
</dbReference>
<keyword evidence="3" id="KW-0678">Repressor</keyword>
<evidence type="ECO:0000256" key="10">
    <source>
        <dbReference type="ARBA" id="ARBA00023163"/>
    </source>
</evidence>
<keyword evidence="10" id="KW-0804">Transcription</keyword>
<comment type="subcellular location">
    <subcellularLocation>
        <location evidence="1">Nucleus</location>
    </subcellularLocation>
</comment>
<dbReference type="Proteomes" id="UP001295444">
    <property type="component" value="Chromosome 04"/>
</dbReference>
<dbReference type="CDD" id="cd00167">
    <property type="entry name" value="SANT"/>
    <property type="match status" value="1"/>
</dbReference>
<evidence type="ECO:0000256" key="6">
    <source>
        <dbReference type="ARBA" id="ARBA00022691"/>
    </source>
</evidence>
<dbReference type="PANTHER" id="PTHR45747">
    <property type="entry name" value="HISTONE-LYSINE N-METHYLTRANSFERASE E(Z)"/>
    <property type="match status" value="1"/>
</dbReference>
<dbReference type="InterPro" id="IPR001214">
    <property type="entry name" value="SET_dom"/>
</dbReference>
<keyword evidence="8" id="KW-0805">Transcription regulation</keyword>
<dbReference type="PANTHER" id="PTHR45747:SF3">
    <property type="entry name" value="HISTONE-LYSINE N-METHYLTRANSFERASE EZH2"/>
    <property type="match status" value="1"/>
</dbReference>
<keyword evidence="6" id="KW-0949">S-adenosyl-L-methionine</keyword>
<dbReference type="SMART" id="SM00317">
    <property type="entry name" value="SET"/>
    <property type="match status" value="1"/>
</dbReference>
<dbReference type="GO" id="GO:0031507">
    <property type="term" value="P:heterochromatin formation"/>
    <property type="evidence" value="ECO:0007669"/>
    <property type="project" value="TreeGrafter"/>
</dbReference>
<feature type="region of interest" description="Disordered" evidence="15">
    <location>
        <begin position="334"/>
        <end position="421"/>
    </location>
</feature>
<keyword evidence="9" id="KW-0090">Biological rhythms</keyword>
<dbReference type="CDD" id="cd19218">
    <property type="entry name" value="SET_EZH2"/>
    <property type="match status" value="1"/>
</dbReference>
<dbReference type="Pfam" id="PF00856">
    <property type="entry name" value="SET"/>
    <property type="match status" value="1"/>
</dbReference>
<evidence type="ECO:0000256" key="8">
    <source>
        <dbReference type="ARBA" id="ARBA00023015"/>
    </source>
</evidence>
<feature type="region of interest" description="Disordered" evidence="15">
    <location>
        <begin position="173"/>
        <end position="209"/>
    </location>
</feature>
<keyword evidence="5" id="KW-0808">Transferase</keyword>
<evidence type="ECO:0000256" key="5">
    <source>
        <dbReference type="ARBA" id="ARBA00022679"/>
    </source>
</evidence>
<dbReference type="GO" id="GO:0032259">
    <property type="term" value="P:methylation"/>
    <property type="evidence" value="ECO:0007669"/>
    <property type="project" value="UniProtKB-KW"/>
</dbReference>
<dbReference type="GO" id="GO:0003682">
    <property type="term" value="F:chromatin binding"/>
    <property type="evidence" value="ECO:0007669"/>
    <property type="project" value="TreeGrafter"/>
</dbReference>
<organism evidence="18 19">
    <name type="scientific">Pelobates cultripes</name>
    <name type="common">Western spadefoot toad</name>
    <dbReference type="NCBI Taxonomy" id="61616"/>
    <lineage>
        <taxon>Eukaryota</taxon>
        <taxon>Metazoa</taxon>
        <taxon>Chordata</taxon>
        <taxon>Craniata</taxon>
        <taxon>Vertebrata</taxon>
        <taxon>Euteleostomi</taxon>
        <taxon>Amphibia</taxon>
        <taxon>Batrachia</taxon>
        <taxon>Anura</taxon>
        <taxon>Pelobatoidea</taxon>
        <taxon>Pelobatidae</taxon>
        <taxon>Pelobates</taxon>
    </lineage>
</organism>
<evidence type="ECO:0000259" key="17">
    <source>
        <dbReference type="PROSITE" id="PS51633"/>
    </source>
</evidence>
<evidence type="ECO:0000313" key="18">
    <source>
        <dbReference type="EMBL" id="CAH2283166.1"/>
    </source>
</evidence>
<dbReference type="InterPro" id="IPR041343">
    <property type="entry name" value="PRC2_HTH_1"/>
</dbReference>
<dbReference type="InterPro" id="IPR041355">
    <property type="entry name" value="Pre-SET_CXC"/>
</dbReference>
<evidence type="ECO:0000256" key="4">
    <source>
        <dbReference type="ARBA" id="ARBA00022603"/>
    </source>
</evidence>
<dbReference type="InterPro" id="IPR033467">
    <property type="entry name" value="Tesmin/TSO1-like_CXC"/>
</dbReference>
<dbReference type="InterPro" id="IPR046341">
    <property type="entry name" value="SET_dom_sf"/>
</dbReference>
<feature type="compositionally biased region" description="Basic residues" evidence="15">
    <location>
        <begin position="340"/>
        <end position="352"/>
    </location>
</feature>
<dbReference type="PROSITE" id="PS51633">
    <property type="entry name" value="CXC"/>
    <property type="match status" value="1"/>
</dbReference>
<dbReference type="InterPro" id="IPR001005">
    <property type="entry name" value="SANT/Myb"/>
</dbReference>
<dbReference type="SUPFAM" id="SSF82199">
    <property type="entry name" value="SET domain"/>
    <property type="match status" value="1"/>
</dbReference>
<evidence type="ECO:0000256" key="12">
    <source>
        <dbReference type="ARBA" id="ARBA00024111"/>
    </source>
</evidence>
<dbReference type="GO" id="GO:0048511">
    <property type="term" value="P:rhythmic process"/>
    <property type="evidence" value="ECO:0007669"/>
    <property type="project" value="UniProtKB-KW"/>
</dbReference>
<dbReference type="Pfam" id="PF18118">
    <property type="entry name" value="PRC2_HTH_1"/>
    <property type="match status" value="1"/>
</dbReference>
<feature type="domain" description="CXC" evidence="17">
    <location>
        <begin position="458"/>
        <end position="558"/>
    </location>
</feature>
<dbReference type="Gene3D" id="2.170.270.10">
    <property type="entry name" value="SET domain"/>
    <property type="match status" value="1"/>
</dbReference>
<dbReference type="SMART" id="SM01114">
    <property type="entry name" value="CXC"/>
    <property type="match status" value="1"/>
</dbReference>
<evidence type="ECO:0000256" key="7">
    <source>
        <dbReference type="ARBA" id="ARBA00022853"/>
    </source>
</evidence>
<comment type="subunit">
    <text evidence="14">Component of the prc2/eed-ezh2 complex.</text>
</comment>
<dbReference type="EMBL" id="OW240915">
    <property type="protein sequence ID" value="CAH2283166.1"/>
    <property type="molecule type" value="Genomic_DNA"/>
</dbReference>
<feature type="compositionally biased region" description="Basic and acidic residues" evidence="15">
    <location>
        <begin position="186"/>
        <end position="195"/>
    </location>
</feature>
<feature type="compositionally biased region" description="Polar residues" evidence="15">
    <location>
        <begin position="354"/>
        <end position="368"/>
    </location>
</feature>
<evidence type="ECO:0000256" key="1">
    <source>
        <dbReference type="ARBA" id="ARBA00004123"/>
    </source>
</evidence>
<evidence type="ECO:0000256" key="2">
    <source>
        <dbReference type="ARBA" id="ARBA00012186"/>
    </source>
</evidence>
<gene>
    <name evidence="18" type="ORF">PECUL_23A000464</name>
</gene>
<dbReference type="Pfam" id="PF21358">
    <property type="entry name" value="Ezh2_MCSS"/>
    <property type="match status" value="1"/>
</dbReference>
<dbReference type="Gene3D" id="1.20.58.1880">
    <property type="match status" value="1"/>
</dbReference>
<dbReference type="InterPro" id="IPR048358">
    <property type="entry name" value="EZH1/2_MCSS"/>
</dbReference>
<evidence type="ECO:0000256" key="9">
    <source>
        <dbReference type="ARBA" id="ARBA00023108"/>
    </source>
</evidence>
<dbReference type="EC" id="2.1.1.356" evidence="2"/>
<dbReference type="InterPro" id="IPR044439">
    <property type="entry name" value="EZH2_SET"/>
</dbReference>
<sequence length="699" mass="79922">MGQTGKRSEKGPVCWRKRVKSEYMRLRQLKRFRRADEVKSMFNSNRQKILERTEILNQEWKQRRIQPVHIMTSCSVASDFDFPKQVIPLKTLNAVASVPIMYSWSPLQQNFMVEDETVLHNIPYMGDEVLDQDGTFIEELIKNYDGKVHGDRECGFINDEIFVELVNALSQYSDYEDDDDGDDTQDYEKDDKSKENDDDDSIDDKVTSLPKKFPSDKIFEAISSMFPDKGTSEELKEKYKELTEQQLPGALPPECTPNIDGPNAKSVQREQSLHSFHTLFCRRCFKYDCFLHPFHATPNTYKRKNNEAANDGKPCGANCYQLLEGAREFAAALTAERIKTPPKRPGGRRRGRLPNNTSRPSTPTVNVSESKDTDSDREAGTETGGESNDKEEEEKKDETSSSSEANSRCHTPIKMKPNIEPPENVEWSGAEASMFRVLIGTYYDNFCAIARLIGTKTCRQVYEFRVKESSIIAPVLAEDVDTPPRKKKRKHRLWAAHCRKIQLKKGQNRFPGCRCKAQCNTKQCPCYLAVRECDPDLCLTCGAADHWDSKNVSCKNCSIQRGSKKHLLLAPSDVAGWGIFIKDPVQKNEFISEYCGEIISQDEADRRGKVYDKYMCSFLFNLNNDFVVDATRKGNKIRFANHSVNPNCYAKVMMVNGDHRIGIFAKRAIQTGEELFFDYRYSQADALKYVGIEREMEIP</sequence>
<dbReference type="InterPro" id="IPR021654">
    <property type="entry name" value="EZH1/EZH2"/>
</dbReference>
<dbReference type="GO" id="GO:0140951">
    <property type="term" value="F:histone H3K27 trimethyltransferase activity"/>
    <property type="evidence" value="ECO:0007669"/>
    <property type="project" value="UniProtKB-EC"/>
</dbReference>
<keyword evidence="19" id="KW-1185">Reference proteome</keyword>
<dbReference type="Pfam" id="PF11616">
    <property type="entry name" value="EZH2_WD-Binding"/>
    <property type="match status" value="1"/>
</dbReference>
<protein>
    <recommendedName>
        <fullName evidence="12">Histone-lysine N-methyltransferase EZH2</fullName>
        <ecNumber evidence="2">2.1.1.356</ecNumber>
    </recommendedName>
</protein>
<feature type="domain" description="SET" evidence="16">
    <location>
        <begin position="565"/>
        <end position="680"/>
    </location>
</feature>
<evidence type="ECO:0000259" key="16">
    <source>
        <dbReference type="PROSITE" id="PS50280"/>
    </source>
</evidence>
<keyword evidence="11" id="KW-0539">Nucleus</keyword>
<dbReference type="AlphaFoldDB" id="A0AAD1W4M4"/>
<evidence type="ECO:0000256" key="3">
    <source>
        <dbReference type="ARBA" id="ARBA00022491"/>
    </source>
</evidence>
<keyword evidence="4" id="KW-0489">Methyltransferase</keyword>
<evidence type="ECO:0000256" key="11">
    <source>
        <dbReference type="ARBA" id="ARBA00023242"/>
    </source>
</evidence>
<comment type="catalytic activity">
    <reaction evidence="13">
        <text>L-lysyl(27)-[histone H3] + 3 S-adenosyl-L-methionine = N(6),N(6),N(6)-trimethyl-L-lysyl(27)-[histone H3] + 3 S-adenosyl-L-homocysteine + 3 H(+)</text>
        <dbReference type="Rhea" id="RHEA:60292"/>
        <dbReference type="Rhea" id="RHEA-COMP:15535"/>
        <dbReference type="Rhea" id="RHEA-COMP:15548"/>
        <dbReference type="ChEBI" id="CHEBI:15378"/>
        <dbReference type="ChEBI" id="CHEBI:29969"/>
        <dbReference type="ChEBI" id="CHEBI:57856"/>
        <dbReference type="ChEBI" id="CHEBI:59789"/>
        <dbReference type="ChEBI" id="CHEBI:61961"/>
        <dbReference type="EC" id="2.1.1.356"/>
    </reaction>
</comment>
<dbReference type="GO" id="GO:0035098">
    <property type="term" value="C:ESC/E(Z) complex"/>
    <property type="evidence" value="ECO:0007669"/>
    <property type="project" value="TreeGrafter"/>
</dbReference>